<organism evidence="2 3">
    <name type="scientific">Paenibacillus filicis</name>
    <dbReference type="NCBI Taxonomy" id="669464"/>
    <lineage>
        <taxon>Bacteria</taxon>
        <taxon>Bacillati</taxon>
        <taxon>Bacillota</taxon>
        <taxon>Bacilli</taxon>
        <taxon>Bacillales</taxon>
        <taxon>Paenibacillaceae</taxon>
        <taxon>Paenibacillus</taxon>
    </lineage>
</organism>
<proteinExistence type="predicted"/>
<reference evidence="2 3" key="1">
    <citation type="submission" date="2024-04" db="EMBL/GenBank/DDBJ databases">
        <title>draft genome sequnece of Paenibacillus filicis.</title>
        <authorList>
            <person name="Kim D.-U."/>
        </authorList>
    </citation>
    <scope>NUCLEOTIDE SEQUENCE [LARGE SCALE GENOMIC DNA]</scope>
    <source>
        <strain evidence="2 3">KACC14197</strain>
    </source>
</reference>
<comment type="caution">
    <text evidence="2">The sequence shown here is derived from an EMBL/GenBank/DDBJ whole genome shotgun (WGS) entry which is preliminary data.</text>
</comment>
<dbReference type="Proteomes" id="UP001469365">
    <property type="component" value="Unassembled WGS sequence"/>
</dbReference>
<evidence type="ECO:0000313" key="3">
    <source>
        <dbReference type="Proteomes" id="UP001469365"/>
    </source>
</evidence>
<sequence length="73" mass="8143">MDKHKREPDVSGTFAGIPTPMDQQDMAATDKISNYVEALMDRLAGIDHEHPDSGHSKEAQAIKHPVKPDNRKH</sequence>
<feature type="region of interest" description="Disordered" evidence="1">
    <location>
        <begin position="1"/>
        <end position="23"/>
    </location>
</feature>
<feature type="region of interest" description="Disordered" evidence="1">
    <location>
        <begin position="45"/>
        <end position="73"/>
    </location>
</feature>
<gene>
    <name evidence="2" type="ORF">WMW72_29185</name>
</gene>
<keyword evidence="3" id="KW-1185">Reference proteome</keyword>
<dbReference type="RefSeq" id="WP_341419116.1">
    <property type="nucleotide sequence ID" value="NZ_JBBPCC010000025.1"/>
</dbReference>
<evidence type="ECO:0000256" key="1">
    <source>
        <dbReference type="SAM" id="MobiDB-lite"/>
    </source>
</evidence>
<protein>
    <submittedName>
        <fullName evidence="2">Uncharacterized protein</fullName>
    </submittedName>
</protein>
<accession>A0ABU9DSY1</accession>
<dbReference type="EMBL" id="JBBPCC010000025">
    <property type="protein sequence ID" value="MEK8131990.1"/>
    <property type="molecule type" value="Genomic_DNA"/>
</dbReference>
<name>A0ABU9DSY1_9BACL</name>
<evidence type="ECO:0000313" key="2">
    <source>
        <dbReference type="EMBL" id="MEK8131990.1"/>
    </source>
</evidence>